<reference evidence="1 2" key="1">
    <citation type="journal article" date="2015" name="Parasitol. Res.">
        <title>Viruses in close associations with free-living amoebae.</title>
        <authorList>
            <person name="Scheid P."/>
        </authorList>
    </citation>
    <scope>NUCLEOTIDE SEQUENCE [LARGE SCALE GENOMIC DNA]</scope>
    <source>
        <strain evidence="1">KlaHel</strain>
    </source>
</reference>
<dbReference type="Proteomes" id="UP000202511">
    <property type="component" value="Segment"/>
</dbReference>
<accession>A0A0B5IXP6</accession>
<evidence type="ECO:0000313" key="2">
    <source>
        <dbReference type="Proteomes" id="UP000202511"/>
    </source>
</evidence>
<name>A0A0B5IXP6_9VIRU</name>
<dbReference type="RefSeq" id="YP_009119798.1">
    <property type="nucleotide sequence ID" value="NC_026440.1"/>
</dbReference>
<evidence type="ECO:0000313" key="1">
    <source>
        <dbReference type="EMBL" id="AJF97563.1"/>
    </source>
</evidence>
<dbReference type="EMBL" id="KP136319">
    <property type="protein sequence ID" value="AJF97563.1"/>
    <property type="molecule type" value="Genomic_DNA"/>
</dbReference>
<organism evidence="1 2">
    <name type="scientific">Pandoravirus inopinatum</name>
    <dbReference type="NCBI Taxonomy" id="1605721"/>
    <lineage>
        <taxon>Viruses</taxon>
        <taxon>Pandoravirus</taxon>
    </lineage>
</organism>
<proteinExistence type="predicted"/>
<sequence length="127" mass="13887">MKWKKDICTAARAQRHFSGVLCPLVFFATGGQSLATTRLVDSAGCAPKSTMQKASHASDPLMTTRSNGAAVSTALPMVHGTKETCSDEKAHSLASLPTYRKSRCRHQGSHHTLLPFINKKWQFNKDT</sequence>
<protein>
    <submittedName>
        <fullName evidence="1">Uncharacterized protein</fullName>
    </submittedName>
</protein>
<dbReference type="GeneID" id="23462480"/>
<dbReference type="KEGG" id="vg:23462480"/>